<dbReference type="GO" id="GO:0016887">
    <property type="term" value="F:ATP hydrolysis activity"/>
    <property type="evidence" value="ECO:0007669"/>
    <property type="project" value="InterPro"/>
</dbReference>
<evidence type="ECO:0000256" key="12">
    <source>
        <dbReference type="ARBA" id="ARBA00049360"/>
    </source>
</evidence>
<dbReference type="SFLD" id="SFLDF00027">
    <property type="entry name" value="p-type_atpase"/>
    <property type="match status" value="1"/>
</dbReference>
<evidence type="ECO:0000256" key="10">
    <source>
        <dbReference type="ARBA" id="ARBA00022989"/>
    </source>
</evidence>
<name>A0A5M9M8L0_9EURO</name>
<feature type="binding site" evidence="13">
    <location>
        <position position="1111"/>
    </location>
    <ligand>
        <name>ATP</name>
        <dbReference type="ChEBI" id="CHEBI:30616"/>
    </ligand>
</feature>
<dbReference type="InterPro" id="IPR023298">
    <property type="entry name" value="ATPase_P-typ_TM_dom_sf"/>
</dbReference>
<keyword evidence="6 13" id="KW-0547">Nucleotide-binding</keyword>
<evidence type="ECO:0000256" key="14">
    <source>
        <dbReference type="RuleBase" id="RU362082"/>
    </source>
</evidence>
<dbReference type="SUPFAM" id="SSF56784">
    <property type="entry name" value="HAD-like"/>
    <property type="match status" value="1"/>
</dbReference>
<feature type="compositionally biased region" description="Basic and acidic residues" evidence="15">
    <location>
        <begin position="106"/>
        <end position="115"/>
    </location>
</feature>
<dbReference type="Gene3D" id="2.70.150.10">
    <property type="entry name" value="Calcium-transporting ATPase, cytoplasmic transduction domain A"/>
    <property type="match status" value="1"/>
</dbReference>
<dbReference type="Gene3D" id="1.10.510.10">
    <property type="entry name" value="Transferase(Phosphotransferase) domain 1"/>
    <property type="match status" value="1"/>
</dbReference>
<dbReference type="Pfam" id="PF13246">
    <property type="entry name" value="Cation_ATPase"/>
    <property type="match status" value="1"/>
</dbReference>
<feature type="transmembrane region" description="Helical" evidence="14">
    <location>
        <begin position="468"/>
        <end position="489"/>
    </location>
</feature>
<dbReference type="GO" id="GO:0016020">
    <property type="term" value="C:membrane"/>
    <property type="evidence" value="ECO:0007669"/>
    <property type="project" value="UniProtKB-SubCell"/>
</dbReference>
<feature type="transmembrane region" description="Helical" evidence="14">
    <location>
        <begin position="1018"/>
        <end position="1037"/>
    </location>
</feature>
<dbReference type="InterPro" id="IPR047819">
    <property type="entry name" value="P5A-ATPase_N"/>
</dbReference>
<proteinExistence type="inferred from homology"/>
<dbReference type="Gene3D" id="3.30.200.20">
    <property type="entry name" value="Phosphorylase Kinase, domain 1"/>
    <property type="match status" value="1"/>
</dbReference>
<dbReference type="VEuPathDB" id="FungiDB:EYZ11_010577"/>
<keyword evidence="4 14" id="KW-0812">Transmembrane</keyword>
<protein>
    <recommendedName>
        <fullName evidence="14">Cation-transporting ATPase</fullName>
        <ecNumber evidence="14">7.2.2.-</ecNumber>
    </recommendedName>
</protein>
<dbReference type="Pfam" id="PF12409">
    <property type="entry name" value="P5-ATPase"/>
    <property type="match status" value="1"/>
</dbReference>
<dbReference type="InterPro" id="IPR000719">
    <property type="entry name" value="Prot_kinase_dom"/>
</dbReference>
<evidence type="ECO:0000256" key="1">
    <source>
        <dbReference type="ARBA" id="ARBA00004141"/>
    </source>
</evidence>
<dbReference type="InterPro" id="IPR059000">
    <property type="entry name" value="ATPase_P-type_domA"/>
</dbReference>
<dbReference type="InterPro" id="IPR017441">
    <property type="entry name" value="Protein_kinase_ATP_BS"/>
</dbReference>
<keyword evidence="3" id="KW-0597">Phosphoprotein</keyword>
<keyword evidence="10 14" id="KW-1133">Transmembrane helix</keyword>
<dbReference type="Pfam" id="PF00122">
    <property type="entry name" value="E1-E2_ATPase"/>
    <property type="match status" value="1"/>
</dbReference>
<dbReference type="SFLD" id="SFLDG00002">
    <property type="entry name" value="C1.7:_P-type_atpase_like"/>
    <property type="match status" value="1"/>
</dbReference>
<evidence type="ECO:0000256" key="3">
    <source>
        <dbReference type="ARBA" id="ARBA00022553"/>
    </source>
</evidence>
<feature type="domain" description="Protein kinase" evidence="16">
    <location>
        <begin position="922"/>
        <end position="1295"/>
    </location>
</feature>
<dbReference type="SUPFAM" id="SSF81665">
    <property type="entry name" value="Calcium ATPase, transmembrane domain M"/>
    <property type="match status" value="1"/>
</dbReference>
<accession>A0A5M9M8L0</accession>
<comment type="similarity">
    <text evidence="2 14">Belongs to the cation transport ATPase (P-type) (TC 3.A.3) family. Type V subfamily.</text>
</comment>
<dbReference type="Pfam" id="PF00069">
    <property type="entry name" value="Pkinase"/>
    <property type="match status" value="1"/>
</dbReference>
<dbReference type="Gene3D" id="3.40.50.1000">
    <property type="entry name" value="HAD superfamily/HAD-like"/>
    <property type="match status" value="1"/>
</dbReference>
<evidence type="ECO:0000256" key="7">
    <source>
        <dbReference type="ARBA" id="ARBA00022840"/>
    </source>
</evidence>
<dbReference type="EC" id="7.2.2.-" evidence="14"/>
<keyword evidence="9 14" id="KW-1278">Translocase</keyword>
<evidence type="ECO:0000256" key="2">
    <source>
        <dbReference type="ARBA" id="ARBA00006000"/>
    </source>
</evidence>
<dbReference type="FunFam" id="2.70.150.10:FF:000057">
    <property type="entry name" value="Cation-transporting ATPase"/>
    <property type="match status" value="1"/>
</dbReference>
<dbReference type="SUPFAM" id="SSF56112">
    <property type="entry name" value="Protein kinase-like (PK-like)"/>
    <property type="match status" value="1"/>
</dbReference>
<evidence type="ECO:0000259" key="16">
    <source>
        <dbReference type="PROSITE" id="PS50011"/>
    </source>
</evidence>
<sequence length="1297" mass="145619">MDIVSDVEMARSEVFDGPISESIPSSVASFSYRGHRNNSTVSFTYLEDEEDFAREQNEDALGFGSEIDEEVNGVRPTSPSTISSFASKRQPRSRNSVEDPLLPHQHSSDDSYVHNRRPDGRHIQKVYIESEDLTIVLAGFSTSVAGLSLYYALCFFSFGLTYLDQWGQFSIYEVRDQAYGRPLSTIFAHPEYQLYDEENDPTISFLRYIDYKYLRLFYHQLDDRFCLITGWKDPLWTHPKMMRVGLDADDRDTREQIFGKNIIDIQQKPAFQLLIDETMSRLRDISLFECDIRVLRNGFWRSVPSRELVPGDVFEFSDPSLNQAPCDCILLSGDCIVNESMLTVSKTPVTNDALKYLDLNAPSLHPNIAKHFLFGGTKVIRARRPQNVDDDEAIALAVVVRTGFLTTKGTLIRSMLFPKPSGFKFYRDSFRYISVMAVVALLGFIASFVNFLRLGLSWHLIIVRALDLITIVVPPALPATLSIGINFALSRLKHHKIFCISPQRVNVGGKLDVICFDKTGTLTEDGLDVLGVRTVNRDMRLSGLLSELNHALPLQPSIGITDDPDKRYKMICIMATCHSLRVIDNELLGDPLDVKMFHFTELGILRSFEFVSQLRRSSVIVRQFGDNGASVFVKGAPESVKAICAPETVPHNFEELLSQYTHKGYRVIACAAKYEQKLSWMRVQKITRPEAESDLEFIGLIIFENKLKPKTYETISELNQAAIRSVMCTGDNILTAISVARHSHDPKASLCWESIDNPCLRLDPMLLTPSVTSTDVDLSIPVNACRSSEYSLAVSGDVFRWIVDYGDDITLKRMLVCGNVFARMSPDEKHELVEKLQSLDYCCGFCGDGANDCGALKAADVGISLSDAEASVAAPFTSRQFDISCVPTVIREGRAALVTSFCCFKYMSLYSMIQFSTVSFLYASGSNLGDFQFLLIDLALILPIAIFMGWTGPYPVLSRKRPTADLVSRKVLTPLLGQILICVLTQLLVYKTVQLQPWFKPPKIDLENSNIENSENTALFLISIFQYTLASVVLSVGPPFRMAMRSNNLLGPSDKHTYSCGLDIKNNAASTRFRGCTSIREFEFLGKLGEGTFGEVYKAKSKREGSIVALKKILMHNEKDGLREMAVERSKAANLLINNDGILQIADFGLARPYDEEPPRPGKGGGEAKRDYTTLVVTRWYRPPELLLQLRRYTTAIDMWGVGCVFGEMFKGGDFVDNGQPCPRHLRVAQWAWVQTGAGRQTQEPKQQQKGEVVAFLVLHGWEVQTSLETRETRETIQDDPSGIEILKLEWHKGLTI</sequence>
<dbReference type="RefSeq" id="XP_033422530.1">
    <property type="nucleotide sequence ID" value="XM_033574512.1"/>
</dbReference>
<keyword evidence="11 14" id="KW-0472">Membrane</keyword>
<feature type="transmembrane region" description="Helical" evidence="14">
    <location>
        <begin position="432"/>
        <end position="456"/>
    </location>
</feature>
<dbReference type="InterPro" id="IPR023214">
    <property type="entry name" value="HAD_sf"/>
</dbReference>
<dbReference type="Gene3D" id="3.40.1110.10">
    <property type="entry name" value="Calcium-transporting ATPase, cytoplasmic domain N"/>
    <property type="match status" value="1"/>
</dbReference>
<evidence type="ECO:0000256" key="5">
    <source>
        <dbReference type="ARBA" id="ARBA00022723"/>
    </source>
</evidence>
<dbReference type="SMART" id="SM00220">
    <property type="entry name" value="S_TKc"/>
    <property type="match status" value="1"/>
</dbReference>
<comment type="caution">
    <text evidence="17">The sequence shown here is derived from an EMBL/GenBank/DDBJ whole genome shotgun (WGS) entry which is preliminary data.</text>
</comment>
<dbReference type="InterPro" id="IPR018303">
    <property type="entry name" value="ATPase_P-typ_P_site"/>
</dbReference>
<dbReference type="SUPFAM" id="SSF81653">
    <property type="entry name" value="Calcium ATPase, transduction domain A"/>
    <property type="match status" value="1"/>
</dbReference>
<feature type="transmembrane region" description="Helical" evidence="14">
    <location>
        <begin position="931"/>
        <end position="950"/>
    </location>
</feature>
<dbReference type="PROSITE" id="PS01229">
    <property type="entry name" value="COF_2"/>
    <property type="match status" value="1"/>
</dbReference>
<feature type="compositionally biased region" description="Polar residues" evidence="15">
    <location>
        <begin position="75"/>
        <end position="87"/>
    </location>
</feature>
<evidence type="ECO:0000256" key="15">
    <source>
        <dbReference type="SAM" id="MobiDB-lite"/>
    </source>
</evidence>
<evidence type="ECO:0000256" key="6">
    <source>
        <dbReference type="ARBA" id="ARBA00022741"/>
    </source>
</evidence>
<dbReference type="Gene3D" id="1.20.1110.10">
    <property type="entry name" value="Calcium-transporting ATPase, transmembrane domain"/>
    <property type="match status" value="1"/>
</dbReference>
<dbReference type="InterPro" id="IPR023299">
    <property type="entry name" value="ATPase_P-typ_cyto_dom_N"/>
</dbReference>
<dbReference type="PANTHER" id="PTHR45630:SF8">
    <property type="entry name" value="CATION-TRANSPORTING ATPASE"/>
    <property type="match status" value="1"/>
</dbReference>
<evidence type="ECO:0000256" key="4">
    <source>
        <dbReference type="ARBA" id="ARBA00022692"/>
    </source>
</evidence>
<comment type="catalytic activity">
    <reaction evidence="12 14">
        <text>ATP + H2O = ADP + phosphate + H(+)</text>
        <dbReference type="Rhea" id="RHEA:13065"/>
        <dbReference type="ChEBI" id="CHEBI:15377"/>
        <dbReference type="ChEBI" id="CHEBI:15378"/>
        <dbReference type="ChEBI" id="CHEBI:30616"/>
        <dbReference type="ChEBI" id="CHEBI:43474"/>
        <dbReference type="ChEBI" id="CHEBI:456216"/>
    </reaction>
</comment>
<keyword evidence="8 14" id="KW-0460">Magnesium</keyword>
<dbReference type="NCBIfam" id="TIGR01494">
    <property type="entry name" value="ATPase_P-type"/>
    <property type="match status" value="2"/>
</dbReference>
<evidence type="ECO:0000256" key="8">
    <source>
        <dbReference type="ARBA" id="ARBA00022842"/>
    </source>
</evidence>
<dbReference type="GO" id="GO:0046872">
    <property type="term" value="F:metal ion binding"/>
    <property type="evidence" value="ECO:0007669"/>
    <property type="project" value="UniProtKB-UniRule"/>
</dbReference>
<feature type="transmembrane region" description="Helical" evidence="14">
    <location>
        <begin position="971"/>
        <end position="990"/>
    </location>
</feature>
<keyword evidence="7 13" id="KW-0067">ATP-binding</keyword>
<gene>
    <name evidence="17" type="ORF">ATNIH1004_009930</name>
</gene>
<dbReference type="InterPro" id="IPR008250">
    <property type="entry name" value="ATPase_P-typ_transduc_dom_A_sf"/>
</dbReference>
<evidence type="ECO:0000313" key="17">
    <source>
        <dbReference type="EMBL" id="KAA8643168.1"/>
    </source>
</evidence>
<dbReference type="GO" id="GO:0004672">
    <property type="term" value="F:protein kinase activity"/>
    <property type="evidence" value="ECO:0007669"/>
    <property type="project" value="InterPro"/>
</dbReference>
<evidence type="ECO:0000256" key="9">
    <source>
        <dbReference type="ARBA" id="ARBA00022967"/>
    </source>
</evidence>
<dbReference type="PRINTS" id="PR00119">
    <property type="entry name" value="CATATPASE"/>
</dbReference>
<dbReference type="GO" id="GO:0005524">
    <property type="term" value="F:ATP binding"/>
    <property type="evidence" value="ECO:0007669"/>
    <property type="project" value="UniProtKB-UniRule"/>
</dbReference>
<dbReference type="InterPro" id="IPR036412">
    <property type="entry name" value="HAD-like_sf"/>
</dbReference>
<dbReference type="VEuPathDB" id="FungiDB:EYZ11_000292"/>
<comment type="caution">
    <text evidence="14">Lacks conserved residue(s) required for the propagation of feature annotation.</text>
</comment>
<evidence type="ECO:0000313" key="18">
    <source>
        <dbReference type="Proteomes" id="UP000324241"/>
    </source>
</evidence>
<evidence type="ECO:0000256" key="13">
    <source>
        <dbReference type="PROSITE-ProRule" id="PRU10141"/>
    </source>
</evidence>
<dbReference type="InterPro" id="IPR001757">
    <property type="entry name" value="P_typ_ATPase"/>
</dbReference>
<dbReference type="GO" id="GO:0006874">
    <property type="term" value="P:intracellular calcium ion homeostasis"/>
    <property type="evidence" value="ECO:0007669"/>
    <property type="project" value="TreeGrafter"/>
</dbReference>
<dbReference type="OrthoDB" id="48943at2759"/>
<dbReference type="PANTHER" id="PTHR45630">
    <property type="entry name" value="CATION-TRANSPORTING ATPASE-RELATED"/>
    <property type="match status" value="1"/>
</dbReference>
<dbReference type="FunFam" id="3.40.50.1000:FF:000068">
    <property type="entry name" value="Cation-transporting ATPase"/>
    <property type="match status" value="1"/>
</dbReference>
<dbReference type="GO" id="GO:0019829">
    <property type="term" value="F:ATPase-coupled monoatomic cation transmembrane transporter activity"/>
    <property type="evidence" value="ECO:0007669"/>
    <property type="project" value="UniProtKB-UniRule"/>
</dbReference>
<organism evidence="17 18">
    <name type="scientific">Aspergillus tanneri</name>
    <dbReference type="NCBI Taxonomy" id="1220188"/>
    <lineage>
        <taxon>Eukaryota</taxon>
        <taxon>Fungi</taxon>
        <taxon>Dikarya</taxon>
        <taxon>Ascomycota</taxon>
        <taxon>Pezizomycotina</taxon>
        <taxon>Eurotiomycetes</taxon>
        <taxon>Eurotiomycetidae</taxon>
        <taxon>Eurotiales</taxon>
        <taxon>Aspergillaceae</taxon>
        <taxon>Aspergillus</taxon>
        <taxon>Aspergillus subgen. Circumdati</taxon>
    </lineage>
</organism>
<dbReference type="PROSITE" id="PS00154">
    <property type="entry name" value="ATPASE_E1_E2"/>
    <property type="match status" value="1"/>
</dbReference>
<dbReference type="FunFam" id="3.40.1110.10:FF:000057">
    <property type="entry name" value="Cation-transporting ATPase"/>
    <property type="match status" value="1"/>
</dbReference>
<reference evidence="17 18" key="1">
    <citation type="submission" date="2019-08" db="EMBL/GenBank/DDBJ databases">
        <title>The genome sequence of a newly discovered highly antifungal drug resistant Aspergillus species, Aspergillus tanneri NIH 1004.</title>
        <authorList>
            <person name="Mounaud S."/>
            <person name="Singh I."/>
            <person name="Joardar V."/>
            <person name="Pakala S."/>
            <person name="Pakala S."/>
            <person name="Venepally P."/>
            <person name="Chung J.K."/>
            <person name="Losada L."/>
            <person name="Nierman W.C."/>
        </authorList>
    </citation>
    <scope>NUCLEOTIDE SEQUENCE [LARGE SCALE GENOMIC DNA]</scope>
    <source>
        <strain evidence="17 18">NIH1004</strain>
    </source>
</reference>
<dbReference type="VEuPathDB" id="FungiDB:EYZ11_008980"/>
<dbReference type="InterPro" id="IPR044492">
    <property type="entry name" value="P_typ_ATPase_HD_dom"/>
</dbReference>
<comment type="subcellular location">
    <subcellularLocation>
        <location evidence="1 14">Membrane</location>
        <topology evidence="1 14">Multi-pass membrane protein</topology>
    </subcellularLocation>
</comment>
<dbReference type="InterPro" id="IPR006544">
    <property type="entry name" value="P-type_TPase_V"/>
</dbReference>
<dbReference type="FunFam" id="1.20.1110.10:FF:000032">
    <property type="entry name" value="Cation-transporting ATPase"/>
    <property type="match status" value="1"/>
</dbReference>
<dbReference type="SUPFAM" id="SSF81660">
    <property type="entry name" value="Metal cation-transporting ATPase, ATP-binding domain N"/>
    <property type="match status" value="1"/>
</dbReference>
<dbReference type="EMBL" id="QUQM01000005">
    <property type="protein sequence ID" value="KAA8643168.1"/>
    <property type="molecule type" value="Genomic_DNA"/>
</dbReference>
<evidence type="ECO:0000256" key="11">
    <source>
        <dbReference type="ARBA" id="ARBA00023136"/>
    </source>
</evidence>
<dbReference type="PROSITE" id="PS50011">
    <property type="entry name" value="PROTEIN_KINASE_DOM"/>
    <property type="match status" value="1"/>
</dbReference>
<dbReference type="Proteomes" id="UP000324241">
    <property type="component" value="Unassembled WGS sequence"/>
</dbReference>
<dbReference type="GeneID" id="54332632"/>
<dbReference type="SFLD" id="SFLDS00003">
    <property type="entry name" value="Haloacid_Dehalogenase"/>
    <property type="match status" value="1"/>
</dbReference>
<dbReference type="GO" id="GO:0140358">
    <property type="term" value="F:P-type transmembrane transporter activity"/>
    <property type="evidence" value="ECO:0007669"/>
    <property type="project" value="InterPro"/>
</dbReference>
<feature type="region of interest" description="Disordered" evidence="15">
    <location>
        <begin position="70"/>
        <end position="115"/>
    </location>
</feature>
<keyword evidence="5 14" id="KW-0479">Metal-binding</keyword>
<dbReference type="PROSITE" id="PS00107">
    <property type="entry name" value="PROTEIN_KINASE_ATP"/>
    <property type="match status" value="1"/>
</dbReference>
<dbReference type="InterPro" id="IPR011009">
    <property type="entry name" value="Kinase-like_dom_sf"/>
</dbReference>
<dbReference type="VEuPathDB" id="FungiDB:EYZ11_008983"/>